<gene>
    <name evidence="1" type="ORF">LAUMK142_03240</name>
</gene>
<evidence type="ECO:0000313" key="2">
    <source>
        <dbReference type="Proteomes" id="UP000268285"/>
    </source>
</evidence>
<protein>
    <submittedName>
        <fullName evidence="1">Uncharacterized protein</fullName>
    </submittedName>
</protein>
<dbReference type="Proteomes" id="UP000268285">
    <property type="component" value="Unassembled WGS sequence"/>
</dbReference>
<accession>A0A498QY78</accession>
<organism evidence="1 2">
    <name type="scientific">Mycobacterium pseudokansasii</name>
    <dbReference type="NCBI Taxonomy" id="2341080"/>
    <lineage>
        <taxon>Bacteria</taxon>
        <taxon>Bacillati</taxon>
        <taxon>Actinomycetota</taxon>
        <taxon>Actinomycetes</taxon>
        <taxon>Mycobacteriales</taxon>
        <taxon>Mycobacteriaceae</taxon>
        <taxon>Mycobacterium</taxon>
    </lineage>
</organism>
<sequence length="114" mass="11880">MTSGELPTRATSLDFPRMETGELRVDVYQLRASASQWRELSTRFSVLASPTPGRPCQPTTAAVGGAHTAVGLAAEVLTNRTQATTGAVETGAVGYGSNEVTAAGEMAAVRPRMV</sequence>
<name>A0A498QY78_9MYCO</name>
<keyword evidence="2" id="KW-1185">Reference proteome</keyword>
<proteinExistence type="predicted"/>
<reference evidence="1 2" key="1">
    <citation type="submission" date="2018-09" db="EMBL/GenBank/DDBJ databases">
        <authorList>
            <person name="Tagini F."/>
        </authorList>
    </citation>
    <scope>NUCLEOTIDE SEQUENCE [LARGE SCALE GENOMIC DNA]</scope>
    <source>
        <strain evidence="1 2">MK142</strain>
    </source>
</reference>
<evidence type="ECO:0000313" key="1">
    <source>
        <dbReference type="EMBL" id="VBA51730.1"/>
    </source>
</evidence>
<dbReference type="EMBL" id="UPHU01000001">
    <property type="protein sequence ID" value="VBA51730.1"/>
    <property type="molecule type" value="Genomic_DNA"/>
</dbReference>
<dbReference type="AlphaFoldDB" id="A0A498QY78"/>